<organism evidence="1">
    <name type="scientific">bioreactor metagenome</name>
    <dbReference type="NCBI Taxonomy" id="1076179"/>
    <lineage>
        <taxon>unclassified sequences</taxon>
        <taxon>metagenomes</taxon>
        <taxon>ecological metagenomes</taxon>
    </lineage>
</organism>
<dbReference type="AlphaFoldDB" id="A0A645J3G0"/>
<gene>
    <name evidence="1" type="ORF">SDC9_205958</name>
</gene>
<proteinExistence type="predicted"/>
<reference evidence="1" key="1">
    <citation type="submission" date="2019-08" db="EMBL/GenBank/DDBJ databases">
        <authorList>
            <person name="Kucharzyk K."/>
            <person name="Murdoch R.W."/>
            <person name="Higgins S."/>
            <person name="Loffler F."/>
        </authorList>
    </citation>
    <scope>NUCLEOTIDE SEQUENCE</scope>
</reference>
<protein>
    <submittedName>
        <fullName evidence="1">Uncharacterized protein</fullName>
    </submittedName>
</protein>
<sequence length="49" mass="5939">MTVLDAHPALWRDVCMLVLERLHEQIATQQRRALGHTANMWPMRWRGWR</sequence>
<name>A0A645J3G0_9ZZZZ</name>
<evidence type="ECO:0000313" key="1">
    <source>
        <dbReference type="EMBL" id="MPN58255.1"/>
    </source>
</evidence>
<accession>A0A645J3G0</accession>
<comment type="caution">
    <text evidence="1">The sequence shown here is derived from an EMBL/GenBank/DDBJ whole genome shotgun (WGS) entry which is preliminary data.</text>
</comment>
<dbReference type="EMBL" id="VSSQ01130738">
    <property type="protein sequence ID" value="MPN58255.1"/>
    <property type="molecule type" value="Genomic_DNA"/>
</dbReference>